<name>A0ABX2KEB6_9PROT</name>
<accession>A0ABX2KEB6</accession>
<comment type="caution">
    <text evidence="2">The sequence shown here is derived from an EMBL/GenBank/DDBJ whole genome shotgun (WGS) entry which is preliminary data.</text>
</comment>
<dbReference type="InterPro" id="IPR000792">
    <property type="entry name" value="Tscrpt_reg_LuxR_C"/>
</dbReference>
<evidence type="ECO:0000313" key="3">
    <source>
        <dbReference type="Proteomes" id="UP000605086"/>
    </source>
</evidence>
<dbReference type="SMART" id="SM00421">
    <property type="entry name" value="HTH_LUXR"/>
    <property type="match status" value="1"/>
</dbReference>
<dbReference type="InterPro" id="IPR036388">
    <property type="entry name" value="WH-like_DNA-bd_sf"/>
</dbReference>
<dbReference type="Gene3D" id="1.10.10.10">
    <property type="entry name" value="Winged helix-like DNA-binding domain superfamily/Winged helix DNA-binding domain"/>
    <property type="match status" value="1"/>
</dbReference>
<sequence>MLAIPSDIPTPFSDLAVMAARLRAPLVVFDEKDQCRYTSEWMRRVYEFCDFSRPADFEAILRRAWEYGGNREVGAPPDLETSLAMARASRQRIRLEFVRTQPRRLICNHVRIGSGWSAQLRVEPERAGLEHYFTADMPVTGIVEAIRRHEQAKRCARALDSVSLAVVVVGPDAGVLHSNDAAKSLCQRNDGFLVDDNGRLRAIDPTVDPFFARTVAMAAMGEIPGGRSLLHIAGCQPGAPHAVSITAGADQPGVAAIVAISSAKLDDVAVTRLLRDQFGLTSAEATLAVEIGGGKTNDQVSKILGKSPATGREQLHNIFKKLARQNIAVKGQIELSRWVSVLASITGAARKSGNQ</sequence>
<evidence type="ECO:0000259" key="1">
    <source>
        <dbReference type="SMART" id="SM00421"/>
    </source>
</evidence>
<reference evidence="2 3" key="1">
    <citation type="submission" date="2019-10" db="EMBL/GenBank/DDBJ databases">
        <title>Genome sequence of Azospirillum melinis.</title>
        <authorList>
            <person name="Ambrosini A."/>
            <person name="Sant'Anna F.H."/>
            <person name="Cassan F.D."/>
            <person name="Souza E.M."/>
            <person name="Passaglia L.M.P."/>
        </authorList>
    </citation>
    <scope>NUCLEOTIDE SEQUENCE [LARGE SCALE GENOMIC DNA]</scope>
    <source>
        <strain evidence="2 3">TMCY0552</strain>
    </source>
</reference>
<evidence type="ECO:0000313" key="2">
    <source>
        <dbReference type="EMBL" id="NUB01935.1"/>
    </source>
</evidence>
<dbReference type="EMBL" id="WHOS01000032">
    <property type="protein sequence ID" value="NUB01935.1"/>
    <property type="molecule type" value="Genomic_DNA"/>
</dbReference>
<dbReference type="RefSeq" id="WP_209798319.1">
    <property type="nucleotide sequence ID" value="NZ_JAGINN010000009.1"/>
</dbReference>
<gene>
    <name evidence="2" type="ORF">GBZ48_22045</name>
</gene>
<feature type="domain" description="HTH luxR-type" evidence="1">
    <location>
        <begin position="277"/>
        <end position="339"/>
    </location>
</feature>
<dbReference type="InterPro" id="IPR016032">
    <property type="entry name" value="Sig_transdc_resp-reg_C-effctor"/>
</dbReference>
<proteinExistence type="predicted"/>
<keyword evidence="3" id="KW-1185">Reference proteome</keyword>
<organism evidence="2 3">
    <name type="scientific">Azospirillum melinis</name>
    <dbReference type="NCBI Taxonomy" id="328839"/>
    <lineage>
        <taxon>Bacteria</taxon>
        <taxon>Pseudomonadati</taxon>
        <taxon>Pseudomonadota</taxon>
        <taxon>Alphaproteobacteria</taxon>
        <taxon>Rhodospirillales</taxon>
        <taxon>Azospirillaceae</taxon>
        <taxon>Azospirillum</taxon>
    </lineage>
</organism>
<dbReference type="SUPFAM" id="SSF46894">
    <property type="entry name" value="C-terminal effector domain of the bipartite response regulators"/>
    <property type="match status" value="1"/>
</dbReference>
<protein>
    <recommendedName>
        <fullName evidence="1">HTH luxR-type domain-containing protein</fullName>
    </recommendedName>
</protein>
<dbReference type="Proteomes" id="UP000605086">
    <property type="component" value="Unassembled WGS sequence"/>
</dbReference>